<name>A0A372FU76_9ACTN</name>
<dbReference type="RefSeq" id="WP_117230260.1">
    <property type="nucleotide sequence ID" value="NZ_CP061725.1"/>
</dbReference>
<comment type="caution">
    <text evidence="4">The sequence shown here is derived from an EMBL/GenBank/DDBJ whole genome shotgun (WGS) entry which is preliminary data.</text>
</comment>
<reference evidence="4 5" key="1">
    <citation type="submission" date="2018-08" db="EMBL/GenBank/DDBJ databases">
        <title>Verrucosispora craniellae sp. nov., isolated from a marine sponge in the South China Sea.</title>
        <authorList>
            <person name="Li L."/>
            <person name="Lin H.W."/>
        </authorList>
    </citation>
    <scope>NUCLEOTIDE SEQUENCE [LARGE SCALE GENOMIC DNA]</scope>
    <source>
        <strain evidence="4 5">LHW63014</strain>
    </source>
</reference>
<dbReference type="InterPro" id="IPR009057">
    <property type="entry name" value="Homeodomain-like_sf"/>
</dbReference>
<dbReference type="GO" id="GO:0003700">
    <property type="term" value="F:DNA-binding transcription factor activity"/>
    <property type="evidence" value="ECO:0007669"/>
    <property type="project" value="TreeGrafter"/>
</dbReference>
<feature type="domain" description="HTH tetR-type" evidence="3">
    <location>
        <begin position="1"/>
        <end position="61"/>
    </location>
</feature>
<dbReference type="PANTHER" id="PTHR30055">
    <property type="entry name" value="HTH-TYPE TRANSCRIPTIONAL REGULATOR RUTR"/>
    <property type="match status" value="1"/>
</dbReference>
<dbReference type="AlphaFoldDB" id="A0A372FU76"/>
<protein>
    <submittedName>
        <fullName evidence="4">TetR/AcrR family transcriptional regulator</fullName>
    </submittedName>
</protein>
<dbReference type="Gene3D" id="1.10.357.10">
    <property type="entry name" value="Tetracycline Repressor, domain 2"/>
    <property type="match status" value="1"/>
</dbReference>
<evidence type="ECO:0000313" key="4">
    <source>
        <dbReference type="EMBL" id="RFS44106.1"/>
    </source>
</evidence>
<dbReference type="PANTHER" id="PTHR30055:SF200">
    <property type="entry name" value="HTH-TYPE TRANSCRIPTIONAL REPRESSOR BDCR"/>
    <property type="match status" value="1"/>
</dbReference>
<sequence length="214" mass="23622">MEARHRVRAAALELFAERGFHGTGIRDLAQRAGLSTATLYHYMGTKEELLAEIMRSSMDLLLQAATRVGVQGAAVDRVTRLVHVHVLAHAARPLHTRVVDDELRALSPPLRVEIIGLRDRYERLWQAAITDGVADGVFHLRASDVARRALLEMCSGVARWYRPDGPLSVEQMAARYTELALNLLGVAGPVPDLDTAIARDAHRLVAELWPEDAA</sequence>
<evidence type="ECO:0000313" key="5">
    <source>
        <dbReference type="Proteomes" id="UP000262621"/>
    </source>
</evidence>
<dbReference type="InterPro" id="IPR050109">
    <property type="entry name" value="HTH-type_TetR-like_transc_reg"/>
</dbReference>
<dbReference type="PROSITE" id="PS50977">
    <property type="entry name" value="HTH_TETR_2"/>
    <property type="match status" value="1"/>
</dbReference>
<evidence type="ECO:0000256" key="1">
    <source>
        <dbReference type="ARBA" id="ARBA00023125"/>
    </source>
</evidence>
<dbReference type="PRINTS" id="PR00455">
    <property type="entry name" value="HTHTETR"/>
</dbReference>
<dbReference type="InterPro" id="IPR001647">
    <property type="entry name" value="HTH_TetR"/>
</dbReference>
<dbReference type="SUPFAM" id="SSF46689">
    <property type="entry name" value="Homeodomain-like"/>
    <property type="match status" value="1"/>
</dbReference>
<evidence type="ECO:0000259" key="3">
    <source>
        <dbReference type="PROSITE" id="PS50977"/>
    </source>
</evidence>
<dbReference type="Pfam" id="PF00440">
    <property type="entry name" value="TetR_N"/>
    <property type="match status" value="1"/>
</dbReference>
<dbReference type="InterPro" id="IPR041490">
    <property type="entry name" value="KstR2_TetR_C"/>
</dbReference>
<dbReference type="SUPFAM" id="SSF48498">
    <property type="entry name" value="Tetracyclin repressor-like, C-terminal domain"/>
    <property type="match status" value="1"/>
</dbReference>
<accession>A0A372FU76</accession>
<evidence type="ECO:0000256" key="2">
    <source>
        <dbReference type="PROSITE-ProRule" id="PRU00335"/>
    </source>
</evidence>
<dbReference type="OrthoDB" id="1669699at2"/>
<keyword evidence="5" id="KW-1185">Reference proteome</keyword>
<dbReference type="Proteomes" id="UP000262621">
    <property type="component" value="Unassembled WGS sequence"/>
</dbReference>
<feature type="DNA-binding region" description="H-T-H motif" evidence="2">
    <location>
        <begin position="24"/>
        <end position="43"/>
    </location>
</feature>
<dbReference type="GO" id="GO:0000976">
    <property type="term" value="F:transcription cis-regulatory region binding"/>
    <property type="evidence" value="ECO:0007669"/>
    <property type="project" value="TreeGrafter"/>
</dbReference>
<gene>
    <name evidence="4" type="ORF">D0Q02_23890</name>
</gene>
<dbReference type="EMBL" id="QVFU01000036">
    <property type="protein sequence ID" value="RFS44106.1"/>
    <property type="molecule type" value="Genomic_DNA"/>
</dbReference>
<dbReference type="InterPro" id="IPR036271">
    <property type="entry name" value="Tet_transcr_reg_TetR-rel_C_sf"/>
</dbReference>
<keyword evidence="1 2" id="KW-0238">DNA-binding</keyword>
<dbReference type="Pfam" id="PF17932">
    <property type="entry name" value="TetR_C_24"/>
    <property type="match status" value="1"/>
</dbReference>
<proteinExistence type="predicted"/>
<organism evidence="4 5">
    <name type="scientific">Micromonospora craniellae</name>
    <dbReference type="NCBI Taxonomy" id="2294034"/>
    <lineage>
        <taxon>Bacteria</taxon>
        <taxon>Bacillati</taxon>
        <taxon>Actinomycetota</taxon>
        <taxon>Actinomycetes</taxon>
        <taxon>Micromonosporales</taxon>
        <taxon>Micromonosporaceae</taxon>
        <taxon>Micromonospora</taxon>
    </lineage>
</organism>